<evidence type="ECO:0000256" key="1">
    <source>
        <dbReference type="ARBA" id="ARBA00052141"/>
    </source>
</evidence>
<dbReference type="GO" id="GO:0046047">
    <property type="term" value="P:TTP catabolic process"/>
    <property type="evidence" value="ECO:0007669"/>
    <property type="project" value="TreeGrafter"/>
</dbReference>
<evidence type="ECO:0000256" key="4">
    <source>
        <dbReference type="ARBA" id="ARBA00074799"/>
    </source>
</evidence>
<dbReference type="GO" id="GO:0006950">
    <property type="term" value="P:response to stress"/>
    <property type="evidence" value="ECO:0007669"/>
    <property type="project" value="UniProtKB-ARBA"/>
</dbReference>
<evidence type="ECO:0000256" key="3">
    <source>
        <dbReference type="ARBA" id="ARBA00066372"/>
    </source>
</evidence>
<sequence>MSDRYTLDDLLYLMQRLRDPQHGCPWDLEQDFASIVPHTLEEAYEVADAIAMQDYPQLSGELGDLLFQVVYYAQLGREAGHFDWEQVVDGITRKLVRRHPHVFPDGNLHTPAGTLAIEADQVKQRWEEIKAEERAEKAAQPQQLSLLDDVPAALPALSRAQKLQKRAASAGFDWSEAAPVVAKLSEEMDEIREAIAEGDQQAVAEEVGDFLFCAVNLARHLKVDAETALRDGNAKFERRFRYIEDQLAQAGESIEQAGLARLDQLWDEAKRAGL</sequence>
<gene>
    <name evidence="6" type="ORF">SAMN05216421_2215</name>
</gene>
<dbReference type="GO" id="GO:0046081">
    <property type="term" value="P:dUTP catabolic process"/>
    <property type="evidence" value="ECO:0007669"/>
    <property type="project" value="TreeGrafter"/>
</dbReference>
<dbReference type="Proteomes" id="UP000243207">
    <property type="component" value="Chromosome I"/>
</dbReference>
<comment type="similarity">
    <text evidence="2">Belongs to the nucleoside triphosphate pyrophosphohydrolase family.</text>
</comment>
<dbReference type="CDD" id="cd11528">
    <property type="entry name" value="NTP-PPase_MazG_Nterm"/>
    <property type="match status" value="1"/>
</dbReference>
<dbReference type="EC" id="3.6.1.8" evidence="3"/>
<comment type="catalytic activity">
    <reaction evidence="1">
        <text>ATP + H2O = AMP + diphosphate + H(+)</text>
        <dbReference type="Rhea" id="RHEA:14245"/>
        <dbReference type="ChEBI" id="CHEBI:15377"/>
        <dbReference type="ChEBI" id="CHEBI:15378"/>
        <dbReference type="ChEBI" id="CHEBI:30616"/>
        <dbReference type="ChEBI" id="CHEBI:33019"/>
        <dbReference type="ChEBI" id="CHEBI:456215"/>
        <dbReference type="EC" id="3.6.1.8"/>
    </reaction>
</comment>
<dbReference type="NCBIfam" id="TIGR00444">
    <property type="entry name" value="mazG"/>
    <property type="match status" value="1"/>
</dbReference>
<dbReference type="GO" id="GO:0047693">
    <property type="term" value="F:ATP diphosphatase activity"/>
    <property type="evidence" value="ECO:0007669"/>
    <property type="project" value="UniProtKB-EC"/>
</dbReference>
<feature type="domain" description="NTP pyrophosphohydrolase MazG-like" evidence="5">
    <location>
        <begin position="181"/>
        <end position="239"/>
    </location>
</feature>
<dbReference type="GO" id="GO:0046076">
    <property type="term" value="P:dTTP catabolic process"/>
    <property type="evidence" value="ECO:0007669"/>
    <property type="project" value="TreeGrafter"/>
</dbReference>
<dbReference type="SUPFAM" id="SSF101386">
    <property type="entry name" value="all-alpha NTP pyrophosphatases"/>
    <property type="match status" value="2"/>
</dbReference>
<proteinExistence type="inferred from homology"/>
<organism evidence="6 7">
    <name type="scientific">Halopseudomonas xinjiangensis</name>
    <dbReference type="NCBI Taxonomy" id="487184"/>
    <lineage>
        <taxon>Bacteria</taxon>
        <taxon>Pseudomonadati</taxon>
        <taxon>Pseudomonadota</taxon>
        <taxon>Gammaproteobacteria</taxon>
        <taxon>Pseudomonadales</taxon>
        <taxon>Pseudomonadaceae</taxon>
        <taxon>Halopseudomonas</taxon>
    </lineage>
</organism>
<dbReference type="Gene3D" id="1.10.287.1080">
    <property type="entry name" value="MazG-like"/>
    <property type="match status" value="2"/>
</dbReference>
<dbReference type="Pfam" id="PF03819">
    <property type="entry name" value="MazG"/>
    <property type="match status" value="2"/>
</dbReference>
<dbReference type="PANTHER" id="PTHR30522:SF0">
    <property type="entry name" value="NUCLEOSIDE TRIPHOSPHATE PYROPHOSPHOHYDROLASE"/>
    <property type="match status" value="1"/>
</dbReference>
<dbReference type="CDD" id="cd11529">
    <property type="entry name" value="NTP-PPase_MazG_Cterm"/>
    <property type="match status" value="1"/>
</dbReference>
<evidence type="ECO:0000259" key="5">
    <source>
        <dbReference type="Pfam" id="PF03819"/>
    </source>
</evidence>
<dbReference type="EMBL" id="LT629736">
    <property type="protein sequence ID" value="SDS79711.1"/>
    <property type="molecule type" value="Genomic_DNA"/>
</dbReference>
<dbReference type="InterPro" id="IPR048015">
    <property type="entry name" value="NTP-PPase_MazG-like_N"/>
</dbReference>
<accession>A0A1H1V5E1</accession>
<dbReference type="FunFam" id="1.10.287.1080:FF:000001">
    <property type="entry name" value="Nucleoside triphosphate pyrophosphohydrolase"/>
    <property type="match status" value="1"/>
</dbReference>
<dbReference type="FunFam" id="1.10.287.1080:FF:000003">
    <property type="entry name" value="Nucleoside triphosphate pyrophosphohydrolase"/>
    <property type="match status" value="1"/>
</dbReference>
<dbReference type="PANTHER" id="PTHR30522">
    <property type="entry name" value="NUCLEOSIDE TRIPHOSPHATE PYROPHOSPHOHYDROLASE"/>
    <property type="match status" value="1"/>
</dbReference>
<dbReference type="NCBIfam" id="NF007113">
    <property type="entry name" value="PRK09562.1"/>
    <property type="match status" value="1"/>
</dbReference>
<dbReference type="InterPro" id="IPR011551">
    <property type="entry name" value="NTP_PyrPHydrolase_MazG"/>
</dbReference>
<dbReference type="InterPro" id="IPR004518">
    <property type="entry name" value="MazG-like_dom"/>
</dbReference>
<evidence type="ECO:0000256" key="2">
    <source>
        <dbReference type="ARBA" id="ARBA00061115"/>
    </source>
</evidence>
<name>A0A1H1V5E1_9GAMM</name>
<dbReference type="InterPro" id="IPR048011">
    <property type="entry name" value="NTP-PPase_MazG-like_C"/>
</dbReference>
<dbReference type="STRING" id="487184.SAMN05216421_2215"/>
<dbReference type="GO" id="GO:0006203">
    <property type="term" value="P:dGTP catabolic process"/>
    <property type="evidence" value="ECO:0007669"/>
    <property type="project" value="TreeGrafter"/>
</dbReference>
<feature type="domain" description="NTP pyrophosphohydrolase MazG-like" evidence="5">
    <location>
        <begin position="30"/>
        <end position="103"/>
    </location>
</feature>
<keyword evidence="7" id="KW-1185">Reference proteome</keyword>
<dbReference type="GO" id="GO:0046052">
    <property type="term" value="P:UTP catabolic process"/>
    <property type="evidence" value="ECO:0007669"/>
    <property type="project" value="TreeGrafter"/>
</dbReference>
<dbReference type="GO" id="GO:0046061">
    <property type="term" value="P:dATP catabolic process"/>
    <property type="evidence" value="ECO:0007669"/>
    <property type="project" value="TreeGrafter"/>
</dbReference>
<evidence type="ECO:0000313" key="6">
    <source>
        <dbReference type="EMBL" id="SDS79711.1"/>
    </source>
</evidence>
<dbReference type="AlphaFoldDB" id="A0A1H1V5E1"/>
<reference evidence="7" key="1">
    <citation type="submission" date="2016-10" db="EMBL/GenBank/DDBJ databases">
        <authorList>
            <person name="Varghese N."/>
            <person name="Submissions S."/>
        </authorList>
    </citation>
    <scope>NUCLEOTIDE SEQUENCE [LARGE SCALE GENOMIC DNA]</scope>
    <source>
        <strain evidence="7">NRRL B-51270</strain>
    </source>
</reference>
<protein>
    <recommendedName>
        <fullName evidence="4">Nucleoside triphosphate pyrophosphohydrolase</fullName>
        <ecNumber evidence="3">3.6.1.8</ecNumber>
    </recommendedName>
</protein>
<evidence type="ECO:0000313" key="7">
    <source>
        <dbReference type="Proteomes" id="UP000243207"/>
    </source>
</evidence>